<proteinExistence type="predicted"/>
<evidence type="ECO:0000313" key="2">
    <source>
        <dbReference type="EMBL" id="MED6138717.1"/>
    </source>
</evidence>
<organism evidence="2 3">
    <name type="scientific">Stylosanthes scabra</name>
    <dbReference type="NCBI Taxonomy" id="79078"/>
    <lineage>
        <taxon>Eukaryota</taxon>
        <taxon>Viridiplantae</taxon>
        <taxon>Streptophyta</taxon>
        <taxon>Embryophyta</taxon>
        <taxon>Tracheophyta</taxon>
        <taxon>Spermatophyta</taxon>
        <taxon>Magnoliopsida</taxon>
        <taxon>eudicotyledons</taxon>
        <taxon>Gunneridae</taxon>
        <taxon>Pentapetalae</taxon>
        <taxon>rosids</taxon>
        <taxon>fabids</taxon>
        <taxon>Fabales</taxon>
        <taxon>Fabaceae</taxon>
        <taxon>Papilionoideae</taxon>
        <taxon>50 kb inversion clade</taxon>
        <taxon>dalbergioids sensu lato</taxon>
        <taxon>Dalbergieae</taxon>
        <taxon>Pterocarpus clade</taxon>
        <taxon>Stylosanthes</taxon>
    </lineage>
</organism>
<accession>A0ABU6SQW7</accession>
<comment type="caution">
    <text evidence="2">The sequence shown here is derived from an EMBL/GenBank/DDBJ whole genome shotgun (WGS) entry which is preliminary data.</text>
</comment>
<evidence type="ECO:0000313" key="3">
    <source>
        <dbReference type="Proteomes" id="UP001341840"/>
    </source>
</evidence>
<evidence type="ECO:0000256" key="1">
    <source>
        <dbReference type="SAM" id="MobiDB-lite"/>
    </source>
</evidence>
<keyword evidence="3" id="KW-1185">Reference proteome</keyword>
<name>A0ABU6SQW7_9FABA</name>
<protein>
    <submittedName>
        <fullName evidence="2">Uncharacterized protein</fullName>
    </submittedName>
</protein>
<feature type="region of interest" description="Disordered" evidence="1">
    <location>
        <begin position="25"/>
        <end position="57"/>
    </location>
</feature>
<dbReference type="EMBL" id="JASCZI010061441">
    <property type="protein sequence ID" value="MED6138717.1"/>
    <property type="molecule type" value="Genomic_DNA"/>
</dbReference>
<sequence>KDRKKTLDISHSLLRSSTTNPRRILVADKPPSTTNHQPLNHSTTNHQPFNPVAAKPPSTTNLRRVLFTTIGVPPQPLPLNYSSQGNRVHCNLRPSSLLHPSPLPPLALPLCWKPSIVALRYRVRYNLRQSLVLPPPALPLSPSTPFVSDTVAPFVSELIAKP</sequence>
<reference evidence="2 3" key="1">
    <citation type="journal article" date="2023" name="Plants (Basel)">
        <title>Bridging the Gap: Combining Genomics and Transcriptomics Approaches to Understand Stylosanthes scabra, an Orphan Legume from the Brazilian Caatinga.</title>
        <authorList>
            <person name="Ferreira-Neto J.R.C."/>
            <person name="da Silva M.D."/>
            <person name="Binneck E."/>
            <person name="de Melo N.F."/>
            <person name="da Silva R.H."/>
            <person name="de Melo A.L.T.M."/>
            <person name="Pandolfi V."/>
            <person name="Bustamante F.O."/>
            <person name="Brasileiro-Vidal A.C."/>
            <person name="Benko-Iseppon A.M."/>
        </authorList>
    </citation>
    <scope>NUCLEOTIDE SEQUENCE [LARGE SCALE GENOMIC DNA]</scope>
    <source>
        <tissue evidence="2">Leaves</tissue>
    </source>
</reference>
<dbReference type="Proteomes" id="UP001341840">
    <property type="component" value="Unassembled WGS sequence"/>
</dbReference>
<feature type="compositionally biased region" description="Polar residues" evidence="1">
    <location>
        <begin position="31"/>
        <end position="48"/>
    </location>
</feature>
<feature type="non-terminal residue" evidence="2">
    <location>
        <position position="1"/>
    </location>
</feature>
<gene>
    <name evidence="2" type="ORF">PIB30_077064</name>
</gene>